<dbReference type="Gene3D" id="3.40.50.12780">
    <property type="entry name" value="N-terminal domain of ligase-like"/>
    <property type="match status" value="1"/>
</dbReference>
<evidence type="ECO:0000256" key="2">
    <source>
        <dbReference type="ARBA" id="ARBA00022840"/>
    </source>
</evidence>
<organism evidence="4 5">
    <name type="scientific">Portibacter lacus</name>
    <dbReference type="NCBI Taxonomy" id="1099794"/>
    <lineage>
        <taxon>Bacteria</taxon>
        <taxon>Pseudomonadati</taxon>
        <taxon>Bacteroidota</taxon>
        <taxon>Saprospiria</taxon>
        <taxon>Saprospirales</taxon>
        <taxon>Haliscomenobacteraceae</taxon>
        <taxon>Portibacter</taxon>
    </lineage>
</organism>
<protein>
    <submittedName>
        <fullName evidence="4">AMP-dependent synthetase</fullName>
    </submittedName>
</protein>
<dbReference type="Proteomes" id="UP001156666">
    <property type="component" value="Unassembled WGS sequence"/>
</dbReference>
<proteinExistence type="predicted"/>
<keyword evidence="2" id="KW-0067">ATP-binding</keyword>
<dbReference type="SUPFAM" id="SSF56801">
    <property type="entry name" value="Acetyl-CoA synthetase-like"/>
    <property type="match status" value="1"/>
</dbReference>
<evidence type="ECO:0000256" key="1">
    <source>
        <dbReference type="ARBA" id="ARBA00022741"/>
    </source>
</evidence>
<dbReference type="CDD" id="cd05907">
    <property type="entry name" value="VL_LC_FACS_like"/>
    <property type="match status" value="1"/>
</dbReference>
<keyword evidence="5" id="KW-1185">Reference proteome</keyword>
<dbReference type="Pfam" id="PF00501">
    <property type="entry name" value="AMP-binding"/>
    <property type="match status" value="1"/>
</dbReference>
<sequence>MEPLNLLYDIPYYQKGKYPNQEAICIIENGKWFSLSINEICDQINRLSQGLSQLHNNPTNIGIYADYGSPYWNIIDYAIMKSGNISVPIHGNASQEDVLHILKDAEIPLIFIGGSQQLKYLPENIDIYSMERMPSHPHYSILFKEPVNSVLKPIQADDLATIVYSSGSTGLPKGVMLSHRNIISNIKSVISLLPIHHKHIAASYLPLSHIFERVAVYTYLTVGASIYYIKDPKTLIPSVKDIRPHYMTSVPRVLEKVYDHINKAIKSAGPIKKRIIKWALVSSKKGRKHSANPLKRLELMICDLLVFRKWRNVLGGRLEGLIVGAASMPAHISYLFYDAGIRIREGYGLTETSPIVSFNRFEAGGNKFGTVGIPIPSVDVRIYKPDENGEGEIIVKGPNVMLGYYKNEALTKEKIDENGYFHTGDVGKFVNKRFLQITDRQKNIFKTSSGQYVAPQVIENKIRIHSLIDQCMIIGYKRPYLTALIVPNFELLEVWCEQNKVHWTAPQYMVLHPKVVEAFQDIIDKENLVLKRHEYIKKFHLLHKEWSIDSGEYTPTLKLKRKSILEKFSKEIELMYKV</sequence>
<keyword evidence="1" id="KW-0547">Nucleotide-binding</keyword>
<evidence type="ECO:0000259" key="3">
    <source>
        <dbReference type="Pfam" id="PF00501"/>
    </source>
</evidence>
<reference evidence="4" key="1">
    <citation type="journal article" date="2014" name="Int. J. Syst. Evol. Microbiol.">
        <title>Complete genome sequence of Corynebacterium casei LMG S-19264T (=DSM 44701T), isolated from a smear-ripened cheese.</title>
        <authorList>
            <consortium name="US DOE Joint Genome Institute (JGI-PGF)"/>
            <person name="Walter F."/>
            <person name="Albersmeier A."/>
            <person name="Kalinowski J."/>
            <person name="Ruckert C."/>
        </authorList>
    </citation>
    <scope>NUCLEOTIDE SEQUENCE</scope>
    <source>
        <strain evidence="4">NBRC 108769</strain>
    </source>
</reference>
<gene>
    <name evidence="4" type="primary">fadD_3</name>
    <name evidence="4" type="ORF">GCM10007940_36150</name>
</gene>
<dbReference type="InterPro" id="IPR000873">
    <property type="entry name" value="AMP-dep_synth/lig_dom"/>
</dbReference>
<dbReference type="RefSeq" id="WP_235292944.1">
    <property type="nucleotide sequence ID" value="NZ_BSOH01000023.1"/>
</dbReference>
<dbReference type="EMBL" id="BSOH01000023">
    <property type="protein sequence ID" value="GLR18999.1"/>
    <property type="molecule type" value="Genomic_DNA"/>
</dbReference>
<dbReference type="PANTHER" id="PTHR43272:SF33">
    <property type="entry name" value="AMP-BINDING DOMAIN-CONTAINING PROTEIN-RELATED"/>
    <property type="match status" value="1"/>
</dbReference>
<dbReference type="Pfam" id="PF23562">
    <property type="entry name" value="AMP-binding_C_3"/>
    <property type="match status" value="1"/>
</dbReference>
<dbReference type="GO" id="GO:0004467">
    <property type="term" value="F:long-chain fatty acid-CoA ligase activity"/>
    <property type="evidence" value="ECO:0007669"/>
    <property type="project" value="TreeGrafter"/>
</dbReference>
<accession>A0AA37SSP8</accession>
<feature type="domain" description="AMP-dependent synthetase/ligase" evidence="3">
    <location>
        <begin position="17"/>
        <end position="405"/>
    </location>
</feature>
<dbReference type="AlphaFoldDB" id="A0AA37SSP8"/>
<name>A0AA37SSP8_9BACT</name>
<evidence type="ECO:0000313" key="5">
    <source>
        <dbReference type="Proteomes" id="UP001156666"/>
    </source>
</evidence>
<comment type="caution">
    <text evidence="4">The sequence shown here is derived from an EMBL/GenBank/DDBJ whole genome shotgun (WGS) entry which is preliminary data.</text>
</comment>
<reference evidence="4" key="2">
    <citation type="submission" date="2023-01" db="EMBL/GenBank/DDBJ databases">
        <title>Draft genome sequence of Portibacter lacus strain NBRC 108769.</title>
        <authorList>
            <person name="Sun Q."/>
            <person name="Mori K."/>
        </authorList>
    </citation>
    <scope>NUCLEOTIDE SEQUENCE</scope>
    <source>
        <strain evidence="4">NBRC 108769</strain>
    </source>
</reference>
<dbReference type="PANTHER" id="PTHR43272">
    <property type="entry name" value="LONG-CHAIN-FATTY-ACID--COA LIGASE"/>
    <property type="match status" value="1"/>
</dbReference>
<dbReference type="InterPro" id="IPR020845">
    <property type="entry name" value="AMP-binding_CS"/>
</dbReference>
<dbReference type="GO" id="GO:0016020">
    <property type="term" value="C:membrane"/>
    <property type="evidence" value="ECO:0007669"/>
    <property type="project" value="TreeGrafter"/>
</dbReference>
<dbReference type="PROSITE" id="PS00455">
    <property type="entry name" value="AMP_BINDING"/>
    <property type="match status" value="1"/>
</dbReference>
<evidence type="ECO:0000313" key="4">
    <source>
        <dbReference type="EMBL" id="GLR18999.1"/>
    </source>
</evidence>
<dbReference type="GO" id="GO:0005524">
    <property type="term" value="F:ATP binding"/>
    <property type="evidence" value="ECO:0007669"/>
    <property type="project" value="UniProtKB-KW"/>
</dbReference>
<dbReference type="InterPro" id="IPR042099">
    <property type="entry name" value="ANL_N_sf"/>
</dbReference>